<dbReference type="Pfam" id="PF14584">
    <property type="entry name" value="DUF4446"/>
    <property type="match status" value="1"/>
</dbReference>
<sequence>MQSSFLNSLGFDPGILMIVLLLIMALVLFYLAHVSMKMSRFLKRYKLFMRGKDGASLEKAMESEFIEVERIGEQCKNQAAEIQHIKDIMRRTPMKTGIVKYDAFPDVGGRMSFALALLDQDNTGFVLNAIHSKEGCYTYIKEIVKGESYIVLGEEEKEALRQAVTTYSNNISHV</sequence>
<keyword evidence="1" id="KW-0812">Transmembrane</keyword>
<dbReference type="EMBL" id="VULZ01000016">
    <property type="protein sequence ID" value="MSS15852.1"/>
    <property type="molecule type" value="Genomic_DNA"/>
</dbReference>
<accession>A0A6L5XBH2</accession>
<keyword evidence="1" id="KW-1133">Transmembrane helix</keyword>
<proteinExistence type="predicted"/>
<organism evidence="2 3">
    <name type="scientific">Porcincola intestinalis</name>
    <dbReference type="NCBI Taxonomy" id="2606632"/>
    <lineage>
        <taxon>Bacteria</taxon>
        <taxon>Bacillati</taxon>
        <taxon>Bacillota</taxon>
        <taxon>Clostridia</taxon>
        <taxon>Lachnospirales</taxon>
        <taxon>Lachnospiraceae</taxon>
        <taxon>Porcincola</taxon>
    </lineage>
</organism>
<feature type="transmembrane region" description="Helical" evidence="1">
    <location>
        <begin position="15"/>
        <end position="36"/>
    </location>
</feature>
<comment type="caution">
    <text evidence="2">The sequence shown here is derived from an EMBL/GenBank/DDBJ whole genome shotgun (WGS) entry which is preliminary data.</text>
</comment>
<dbReference type="AlphaFoldDB" id="A0A6L5XBH2"/>
<name>A0A6L5XBH2_9FIRM</name>
<evidence type="ECO:0000313" key="3">
    <source>
        <dbReference type="Proteomes" id="UP000481852"/>
    </source>
</evidence>
<dbReference type="InterPro" id="IPR027981">
    <property type="entry name" value="DUF4446"/>
</dbReference>
<keyword evidence="1" id="KW-0472">Membrane</keyword>
<dbReference type="Proteomes" id="UP000481852">
    <property type="component" value="Unassembled WGS sequence"/>
</dbReference>
<dbReference type="RefSeq" id="WP_154527118.1">
    <property type="nucleotide sequence ID" value="NZ_JAQYJL010000030.1"/>
</dbReference>
<evidence type="ECO:0000313" key="2">
    <source>
        <dbReference type="EMBL" id="MSS15852.1"/>
    </source>
</evidence>
<reference evidence="2 3" key="1">
    <citation type="submission" date="2019-08" db="EMBL/GenBank/DDBJ databases">
        <title>In-depth cultivation of the pig gut microbiome towards novel bacterial diversity and tailored functional studies.</title>
        <authorList>
            <person name="Wylensek D."/>
            <person name="Hitch T.C.A."/>
            <person name="Clavel T."/>
        </authorList>
    </citation>
    <scope>NUCLEOTIDE SEQUENCE [LARGE SCALE GENOMIC DNA]</scope>
    <source>
        <strain evidence="2 3">Oil+RF-744-WCA-WT-11</strain>
    </source>
</reference>
<evidence type="ECO:0000256" key="1">
    <source>
        <dbReference type="SAM" id="Phobius"/>
    </source>
</evidence>
<keyword evidence="3" id="KW-1185">Reference proteome</keyword>
<protein>
    <submittedName>
        <fullName evidence="2">DUF4446 family protein</fullName>
    </submittedName>
</protein>
<gene>
    <name evidence="2" type="ORF">FYJ35_12565</name>
</gene>